<dbReference type="Pfam" id="PF00627">
    <property type="entry name" value="UBA"/>
    <property type="match status" value="1"/>
</dbReference>
<keyword evidence="4" id="KW-1185">Reference proteome</keyword>
<dbReference type="GO" id="GO:0043130">
    <property type="term" value="F:ubiquitin binding"/>
    <property type="evidence" value="ECO:0007669"/>
    <property type="project" value="InterPro"/>
</dbReference>
<gene>
    <name evidence="3" type="ORF">WMSIL1_LOCUS13931</name>
</gene>
<protein>
    <recommendedName>
        <fullName evidence="2">UBA domain-containing protein</fullName>
    </recommendedName>
</protein>
<organism evidence="3 4">
    <name type="scientific">Hymenolepis diminuta</name>
    <name type="common">Rat tapeworm</name>
    <dbReference type="NCBI Taxonomy" id="6216"/>
    <lineage>
        <taxon>Eukaryota</taxon>
        <taxon>Metazoa</taxon>
        <taxon>Spiralia</taxon>
        <taxon>Lophotrochozoa</taxon>
        <taxon>Platyhelminthes</taxon>
        <taxon>Cestoda</taxon>
        <taxon>Eucestoda</taxon>
        <taxon>Cyclophyllidea</taxon>
        <taxon>Hymenolepididae</taxon>
        <taxon>Hymenolepis</taxon>
    </lineage>
</organism>
<dbReference type="AlphaFoldDB" id="A0A564Z9U6"/>
<dbReference type="PROSITE" id="PS50030">
    <property type="entry name" value="UBA"/>
    <property type="match status" value="1"/>
</dbReference>
<dbReference type="PANTHER" id="PTHR15960">
    <property type="entry name" value="LD44032P"/>
    <property type="match status" value="1"/>
</dbReference>
<feature type="compositionally biased region" description="Polar residues" evidence="1">
    <location>
        <begin position="221"/>
        <end position="236"/>
    </location>
</feature>
<sequence length="498" mass="55473">MPYSAPRDIPWSHSMLMGIQFIFKDKTIVVPDLPPKFTSIQNSASKYEFDFDYERKILNDYEAAEEQERQKLEENMEAETAAKAEQEGVGESPAPAASQLITIEPEKSVTPSTESTQKPLIKVDRSILEDFEFQALRDDPFVAAELGTINDLEELRDVLASMQTTKPTESRKTNMYKNLKNISFPHLSLDENGPNINANPSSAPSSRLNLFTTLQQPSILTRDSSEHASYSNNIGSDNDKNDRPSSSGNANASPIRFDLESDTTKSETERQLCSIDSDCDSSSSVSLLKVNSYRSTPSFQNVTHIPIPMGNEMQEQNHSPQVSDSHPIESPLEEQCKPDDPPVVQRLVKMGFKRKKALALYKVVSKQENTVSDDNMISQLCCWNELEDKGLEPTVCLAAVISAPNDLEKAFKFGTMVSELCEMGFPMNSVLKAVRASNMNKEDAVTFLLDPSGSPSSATPPQQRSSQNHHSHLLEALATRKGKKKEKKSYMSYLHAKH</sequence>
<dbReference type="Proteomes" id="UP000321570">
    <property type="component" value="Unassembled WGS sequence"/>
</dbReference>
<dbReference type="GO" id="GO:0000813">
    <property type="term" value="C:ESCRT I complex"/>
    <property type="evidence" value="ECO:0007669"/>
    <property type="project" value="InterPro"/>
</dbReference>
<evidence type="ECO:0000313" key="3">
    <source>
        <dbReference type="EMBL" id="VUZ56291.1"/>
    </source>
</evidence>
<feature type="region of interest" description="Disordered" evidence="1">
    <location>
        <begin position="449"/>
        <end position="498"/>
    </location>
</feature>
<dbReference type="PANTHER" id="PTHR15960:SF5">
    <property type="entry name" value="LD44032P"/>
    <property type="match status" value="1"/>
</dbReference>
<dbReference type="SUPFAM" id="SSF46934">
    <property type="entry name" value="UBA-like"/>
    <property type="match status" value="1"/>
</dbReference>
<feature type="compositionally biased region" description="Basic and acidic residues" evidence="1">
    <location>
        <begin position="257"/>
        <end position="270"/>
    </location>
</feature>
<feature type="compositionally biased region" description="Polar residues" evidence="1">
    <location>
        <begin position="314"/>
        <end position="324"/>
    </location>
</feature>
<accession>A0A564Z9U6</accession>
<dbReference type="Gene3D" id="1.20.120.1920">
    <property type="entry name" value="UBAP1 SOUBA domain"/>
    <property type="match status" value="1"/>
</dbReference>
<dbReference type="InterPro" id="IPR009060">
    <property type="entry name" value="UBA-like_sf"/>
</dbReference>
<proteinExistence type="predicted"/>
<dbReference type="InterPro" id="IPR038870">
    <property type="entry name" value="UBAP1"/>
</dbReference>
<dbReference type="InterPro" id="IPR015940">
    <property type="entry name" value="UBA"/>
</dbReference>
<feature type="compositionally biased region" description="Polar residues" evidence="1">
    <location>
        <begin position="453"/>
        <end position="468"/>
    </location>
</feature>
<reference evidence="3 4" key="1">
    <citation type="submission" date="2019-07" db="EMBL/GenBank/DDBJ databases">
        <authorList>
            <person name="Jastrzebski P J."/>
            <person name="Paukszto L."/>
            <person name="Jastrzebski P J."/>
        </authorList>
    </citation>
    <scope>NUCLEOTIDE SEQUENCE [LARGE SCALE GENOMIC DNA]</scope>
    <source>
        <strain evidence="3 4">WMS-il1</strain>
    </source>
</reference>
<evidence type="ECO:0000313" key="4">
    <source>
        <dbReference type="Proteomes" id="UP000321570"/>
    </source>
</evidence>
<evidence type="ECO:0000259" key="2">
    <source>
        <dbReference type="PROSITE" id="PS50030"/>
    </source>
</evidence>
<name>A0A564Z9U6_HYMDI</name>
<evidence type="ECO:0000256" key="1">
    <source>
        <dbReference type="SAM" id="MobiDB-lite"/>
    </source>
</evidence>
<feature type="domain" description="UBA" evidence="2">
    <location>
        <begin position="406"/>
        <end position="451"/>
    </location>
</feature>
<dbReference type="EMBL" id="CABIJS010000701">
    <property type="protein sequence ID" value="VUZ56291.1"/>
    <property type="molecule type" value="Genomic_DNA"/>
</dbReference>
<feature type="region of interest" description="Disordered" evidence="1">
    <location>
        <begin position="314"/>
        <end position="340"/>
    </location>
</feature>
<feature type="region of interest" description="Disordered" evidence="1">
    <location>
        <begin position="221"/>
        <end position="276"/>
    </location>
</feature>
<dbReference type="SMART" id="SM00165">
    <property type="entry name" value="UBA"/>
    <property type="match status" value="1"/>
</dbReference>
<feature type="region of interest" description="Disordered" evidence="1">
    <location>
        <begin position="66"/>
        <end position="117"/>
    </location>
</feature>
<feature type="compositionally biased region" description="Basic and acidic residues" evidence="1">
    <location>
        <begin position="66"/>
        <end position="86"/>
    </location>
</feature>
<dbReference type="InterPro" id="IPR042575">
    <property type="entry name" value="UBAP1_C"/>
</dbReference>
<dbReference type="GO" id="GO:0043162">
    <property type="term" value="P:ubiquitin-dependent protein catabolic process via the multivesicular body sorting pathway"/>
    <property type="evidence" value="ECO:0007669"/>
    <property type="project" value="InterPro"/>
</dbReference>